<gene>
    <name evidence="1" type="ORF">ABUW04_33295</name>
</gene>
<dbReference type="EMBL" id="JBEUKS010000015">
    <property type="protein sequence ID" value="MFC1443125.1"/>
    <property type="molecule type" value="Genomic_DNA"/>
</dbReference>
<dbReference type="Gene3D" id="3.30.460.10">
    <property type="entry name" value="Beta Polymerase, domain 2"/>
    <property type="match status" value="1"/>
</dbReference>
<organism evidence="1 2">
    <name type="scientific">Streptacidiphilus jeojiensis</name>
    <dbReference type="NCBI Taxonomy" id="3229225"/>
    <lineage>
        <taxon>Bacteria</taxon>
        <taxon>Bacillati</taxon>
        <taxon>Actinomycetota</taxon>
        <taxon>Actinomycetes</taxon>
        <taxon>Kitasatosporales</taxon>
        <taxon>Streptomycetaceae</taxon>
        <taxon>Streptacidiphilus</taxon>
    </lineage>
</organism>
<evidence type="ECO:0008006" key="3">
    <source>
        <dbReference type="Google" id="ProtNLM"/>
    </source>
</evidence>
<accession>A0ABV6XXX6</accession>
<dbReference type="InterPro" id="IPR043519">
    <property type="entry name" value="NT_sf"/>
</dbReference>
<keyword evidence="2" id="KW-1185">Reference proteome</keyword>
<name>A0ABV6XXX6_9ACTN</name>
<dbReference type="SUPFAM" id="SSF81301">
    <property type="entry name" value="Nucleotidyltransferase"/>
    <property type="match status" value="1"/>
</dbReference>
<dbReference type="Proteomes" id="UP001592581">
    <property type="component" value="Unassembled WGS sequence"/>
</dbReference>
<dbReference type="RefSeq" id="WP_380568178.1">
    <property type="nucleotide sequence ID" value="NZ_JBEUKS010000015.1"/>
</dbReference>
<reference evidence="1 2" key="1">
    <citation type="submission" date="2024-06" db="EMBL/GenBank/DDBJ databases">
        <authorList>
            <person name="Lee S.D."/>
        </authorList>
    </citation>
    <scope>NUCLEOTIDE SEQUENCE [LARGE SCALE GENOMIC DNA]</scope>
    <source>
        <strain evidence="1 2">N1-10</strain>
    </source>
</reference>
<comment type="caution">
    <text evidence="1">The sequence shown here is derived from an EMBL/GenBank/DDBJ whole genome shotgun (WGS) entry which is preliminary data.</text>
</comment>
<evidence type="ECO:0000313" key="1">
    <source>
        <dbReference type="EMBL" id="MFC1443125.1"/>
    </source>
</evidence>
<proteinExistence type="predicted"/>
<evidence type="ECO:0000313" key="2">
    <source>
        <dbReference type="Proteomes" id="UP001592581"/>
    </source>
</evidence>
<sequence length="155" mass="17225">MTACQNWGISQAHPMGSSGLGTALPASDIDLYAPIPSHYPDLPALHAALRGHATYQKTRTVPTGRPRHLFTFSQDGTKVDLNLVQPPDHQLAVTVLREIASTLTLEDRIAHTWIKYLLHDRDAAGYDDWKEALRMRGSVTLRRLRRVQTAGAPRP</sequence>
<protein>
    <recommendedName>
        <fullName evidence="3">DUF4269 domain-containing protein</fullName>
    </recommendedName>
</protein>